<proteinExistence type="predicted"/>
<dbReference type="PATRIC" id="fig|214092.21.peg.1285"/>
<accession>Q0WI44</accession>
<dbReference type="KEGG" id="ypl:CH46_4146"/>
<dbReference type="KEGG" id="ypv:BZ15_2574"/>
<dbReference type="PIR" id="AG0122">
    <property type="entry name" value="AG0122"/>
</dbReference>
<accession>A0A6B3T554</accession>
<name>A0A3N4B409_YERPE</name>
<dbReference type="GeneID" id="57977562"/>
<keyword evidence="2" id="KW-1185">Reference proteome</keyword>
<gene>
    <name evidence="1" type="ordered locus">YPO0999</name>
</gene>
<dbReference type="KEGG" id="ypj:CH55_3322"/>
<dbReference type="AlphaFoldDB" id="A0A3N4B409"/>
<dbReference type="Proteomes" id="UP000000815">
    <property type="component" value="Chromosome"/>
</dbReference>
<dbReference type="KEGG" id="ypw:CH59_864"/>
<accession>A0A3N4B409</accession>
<dbReference type="KEGG" id="ype:YPO0999"/>
<organism evidence="1 2">
    <name type="scientific">Yersinia pestis</name>
    <dbReference type="NCBI Taxonomy" id="632"/>
    <lineage>
        <taxon>Bacteria</taxon>
        <taxon>Pseudomonadati</taxon>
        <taxon>Pseudomonadota</taxon>
        <taxon>Gammaproteobacteria</taxon>
        <taxon>Enterobacterales</taxon>
        <taxon>Yersiniaceae</taxon>
        <taxon>Yersinia</taxon>
    </lineage>
</organism>
<dbReference type="RefSeq" id="WP_002214016.1">
    <property type="nucleotide sequence ID" value="NZ_CP009492.1"/>
</dbReference>
<evidence type="ECO:0000313" key="1">
    <source>
        <dbReference type="EMBL" id="CAL19665.1"/>
    </source>
</evidence>
<protein>
    <submittedName>
        <fullName evidence="1">Membrane protein</fullName>
    </submittedName>
</protein>
<accession>A0A3G5LHG7</accession>
<dbReference type="EMBL" id="AL590842">
    <property type="protein sequence ID" value="CAL19665.1"/>
    <property type="molecule type" value="Genomic_DNA"/>
</dbReference>
<reference evidence="1 2" key="1">
    <citation type="journal article" date="2001" name="Nature">
        <title>Genome sequence of Yersinia pestis, the causative agent of plague.</title>
        <authorList>
            <person name="Parkhill J."/>
            <person name="Wren B.W."/>
            <person name="Thomson N.R."/>
            <person name="Titball R.W."/>
            <person name="Holden M.T.G."/>
            <person name="Prentice M.B."/>
            <person name="Sebaihia M."/>
            <person name="James K.D."/>
            <person name="Churcher C."/>
            <person name="Mungall K.L."/>
            <person name="Baker S."/>
            <person name="Basham D."/>
            <person name="Bentley S.D."/>
            <person name="Brooks K."/>
            <person name="Cerdeno-Tarraga A.M."/>
            <person name="Chillingworth T."/>
            <person name="Cronin A."/>
            <person name="Davies R.M."/>
            <person name="Davis P."/>
            <person name="Dougan G."/>
            <person name="Feltwell T."/>
            <person name="Hamlin N."/>
            <person name="Holroyd S."/>
            <person name="Jagels K."/>
            <person name="Leather S."/>
            <person name="Karlyshev A.V."/>
            <person name="Moule S."/>
            <person name="Oyston P.C.F."/>
            <person name="Quail M."/>
            <person name="Rutherford K."/>
            <person name="Simmonds M."/>
            <person name="Skelton J."/>
            <person name="Stevens K."/>
            <person name="Whitehead S."/>
            <person name="Barrell B.G."/>
        </authorList>
    </citation>
    <scope>NUCLEOTIDE SEQUENCE [LARGE SCALE GENOMIC DNA]</scope>
    <source>
        <strain evidence="2">CO-92 / Biovar Orientalis</strain>
    </source>
</reference>
<evidence type="ECO:0000313" key="2">
    <source>
        <dbReference type="Proteomes" id="UP000000815"/>
    </source>
</evidence>
<sequence>MTNARPPESTSRITGENVFFAKRILQTMALLVGMTIIIAAVGIIYIASQLNEQASVQSRFLIEKA</sequence>